<dbReference type="Pfam" id="PF08548">
    <property type="entry name" value="Peptidase_M10_C"/>
    <property type="match status" value="1"/>
</dbReference>
<dbReference type="InterPro" id="IPR038255">
    <property type="entry name" value="PBS_linker_sf"/>
</dbReference>
<dbReference type="GO" id="GO:0004222">
    <property type="term" value="F:metalloendopeptidase activity"/>
    <property type="evidence" value="ECO:0007669"/>
    <property type="project" value="InterPro"/>
</dbReference>
<dbReference type="InterPro" id="IPR034033">
    <property type="entry name" value="Serralysin-like"/>
</dbReference>
<dbReference type="AlphaFoldDB" id="A0A7X4GZM1"/>
<evidence type="ECO:0000256" key="1">
    <source>
        <dbReference type="ARBA" id="ARBA00001913"/>
    </source>
</evidence>
<dbReference type="Proteomes" id="UP000469734">
    <property type="component" value="Unassembled WGS sequence"/>
</dbReference>
<dbReference type="InterPro" id="IPR006026">
    <property type="entry name" value="Peptidase_Metallo"/>
</dbReference>
<dbReference type="Gene3D" id="1.10.3130.20">
    <property type="entry name" value="Phycobilisome linker domain"/>
    <property type="match status" value="1"/>
</dbReference>
<dbReference type="GO" id="GO:0006508">
    <property type="term" value="P:proteolysis"/>
    <property type="evidence" value="ECO:0007669"/>
    <property type="project" value="UniProtKB-KW"/>
</dbReference>
<evidence type="ECO:0000313" key="11">
    <source>
        <dbReference type="EMBL" id="MYM71929.1"/>
    </source>
</evidence>
<keyword evidence="8" id="KW-0378">Hydrolase</keyword>
<dbReference type="GO" id="GO:0008270">
    <property type="term" value="F:zinc ion binding"/>
    <property type="evidence" value="ECO:0007669"/>
    <property type="project" value="InterPro"/>
</dbReference>
<dbReference type="GO" id="GO:0031012">
    <property type="term" value="C:extracellular matrix"/>
    <property type="evidence" value="ECO:0007669"/>
    <property type="project" value="InterPro"/>
</dbReference>
<dbReference type="InterPro" id="IPR024079">
    <property type="entry name" value="MetalloPept_cat_dom_sf"/>
</dbReference>
<keyword evidence="5" id="KW-0645">Protease</keyword>
<dbReference type="SUPFAM" id="SSF55486">
    <property type="entry name" value="Metalloproteases ('zincins'), catalytic domain"/>
    <property type="match status" value="1"/>
</dbReference>
<reference evidence="11 12" key="1">
    <citation type="submission" date="2019-12" db="EMBL/GenBank/DDBJ databases">
        <title>Novel species isolated from a subtropical stream in China.</title>
        <authorList>
            <person name="Lu H."/>
        </authorList>
    </citation>
    <scope>NUCLEOTIDE SEQUENCE [LARGE SCALE GENOMIC DNA]</scope>
    <source>
        <strain evidence="11 12">FT134W</strain>
    </source>
</reference>
<evidence type="ECO:0000313" key="12">
    <source>
        <dbReference type="Proteomes" id="UP000469734"/>
    </source>
</evidence>
<dbReference type="SMART" id="SM00235">
    <property type="entry name" value="ZnMc"/>
    <property type="match status" value="1"/>
</dbReference>
<comment type="cofactor">
    <cofactor evidence="1">
        <name>Ca(2+)</name>
        <dbReference type="ChEBI" id="CHEBI:29108"/>
    </cofactor>
</comment>
<organism evidence="11 12">
    <name type="scientific">Duganella margarita</name>
    <dbReference type="NCBI Taxonomy" id="2692170"/>
    <lineage>
        <taxon>Bacteria</taxon>
        <taxon>Pseudomonadati</taxon>
        <taxon>Pseudomonadota</taxon>
        <taxon>Betaproteobacteria</taxon>
        <taxon>Burkholderiales</taxon>
        <taxon>Oxalobacteraceae</taxon>
        <taxon>Telluria group</taxon>
        <taxon>Duganella</taxon>
    </lineage>
</organism>
<feature type="domain" description="Peptidase metallopeptidase" evidence="10">
    <location>
        <begin position="11"/>
        <end position="188"/>
    </location>
</feature>
<keyword evidence="6" id="KW-0479">Metal-binding</keyword>
<dbReference type="InterPro" id="IPR001343">
    <property type="entry name" value="Hemolysn_Ca-bd"/>
</dbReference>
<evidence type="ECO:0000259" key="10">
    <source>
        <dbReference type="SMART" id="SM00235"/>
    </source>
</evidence>
<evidence type="ECO:0000256" key="3">
    <source>
        <dbReference type="ARBA" id="ARBA00009490"/>
    </source>
</evidence>
<dbReference type="InterPro" id="IPR025282">
    <property type="entry name" value="DUF4214"/>
</dbReference>
<evidence type="ECO:0000256" key="9">
    <source>
        <dbReference type="ARBA" id="ARBA00022833"/>
    </source>
</evidence>
<dbReference type="GO" id="GO:0005615">
    <property type="term" value="C:extracellular space"/>
    <property type="evidence" value="ECO:0007669"/>
    <property type="project" value="InterPro"/>
</dbReference>
<evidence type="ECO:0000256" key="7">
    <source>
        <dbReference type="ARBA" id="ARBA00022737"/>
    </source>
</evidence>
<evidence type="ECO:0000256" key="8">
    <source>
        <dbReference type="ARBA" id="ARBA00022801"/>
    </source>
</evidence>
<dbReference type="PRINTS" id="PR00313">
    <property type="entry name" value="CABNDNGRPT"/>
</dbReference>
<protein>
    <submittedName>
        <fullName evidence="11">DUF4214 domain-containing protein</fullName>
    </submittedName>
</protein>
<dbReference type="InterPro" id="IPR011049">
    <property type="entry name" value="Serralysin-like_metalloprot_C"/>
</dbReference>
<dbReference type="CDD" id="cd04277">
    <property type="entry name" value="ZnMc_serralysin_like"/>
    <property type="match status" value="1"/>
</dbReference>
<keyword evidence="4" id="KW-0964">Secreted</keyword>
<proteinExistence type="inferred from homology"/>
<evidence type="ECO:0000256" key="2">
    <source>
        <dbReference type="ARBA" id="ARBA00004613"/>
    </source>
</evidence>
<comment type="similarity">
    <text evidence="3">Belongs to the peptidase M10B family.</text>
</comment>
<dbReference type="RefSeq" id="WP_161049552.1">
    <property type="nucleotide sequence ID" value="NZ_WWCR01000005.1"/>
</dbReference>
<dbReference type="Pfam" id="PF13946">
    <property type="entry name" value="DUF4214"/>
    <property type="match status" value="1"/>
</dbReference>
<dbReference type="SUPFAM" id="SSF51120">
    <property type="entry name" value="beta-Roll"/>
    <property type="match status" value="2"/>
</dbReference>
<dbReference type="Pfam" id="PF00353">
    <property type="entry name" value="HemolysinCabind"/>
    <property type="match status" value="2"/>
</dbReference>
<dbReference type="Gene3D" id="2.150.10.10">
    <property type="entry name" value="Serralysin-like metalloprotease, C-terminal"/>
    <property type="match status" value="1"/>
</dbReference>
<accession>A0A7X4GZM1</accession>
<evidence type="ECO:0000256" key="5">
    <source>
        <dbReference type="ARBA" id="ARBA00022670"/>
    </source>
</evidence>
<dbReference type="Gene3D" id="3.40.390.10">
    <property type="entry name" value="Collagenase (Catalytic Domain)"/>
    <property type="match status" value="1"/>
</dbReference>
<dbReference type="EMBL" id="WWCR01000005">
    <property type="protein sequence ID" value="MYM71929.1"/>
    <property type="molecule type" value="Genomic_DNA"/>
</dbReference>
<comment type="subcellular location">
    <subcellularLocation>
        <location evidence="2">Secreted</location>
    </subcellularLocation>
</comment>
<evidence type="ECO:0000256" key="6">
    <source>
        <dbReference type="ARBA" id="ARBA00022723"/>
    </source>
</evidence>
<sequence>MSLTTGINAIDSLVYSSWNTTAGQPVSLTYSFLTSVPDGATMEDANGFAPMDAVQQQGVRQALSTWAAVANIAFREVSAGGDIELGTNDQGQSSSGYAYLPDGRNYTTSLYTNNQDRYNFNFADGDFGMSVLIHEIGHTLGLKHPGNYNSTGGEIDGPFLPAATDNIDYSQMSYNVGAGFKLNGNYGITPMLYDIQAMQYLYGANMSYHTGADTYSFSKDAALQCIWDAGGADTFDFSACTGATLINLNSGTFSSTASGYYNISIAYNVTIERAIAGSGGSTIYANAAGNVIAGGAGNDVIYEGAGNDQITGNGGSDTVVFSKSLASYALSGSLGALNVSGDGVDTLQGISRLQFSDTSIQLTNYGSLLVGTGSNDVLTAGAGNQLVVGGTGLDTLQLSGSSASYSLSASGSTVTLTDTRANGATDLLSGVERLTFADGALALDTAGMAGSIYRLYVAALNRAPEDAGMGFWLYHIDHGTPLESIANGFAYSAEFLRTYGADSSNATFVTLLYNNVLQRAPDASGLQFWTDALANDVTRAQVLLGFSESAEGVALIGQHMPVAIAYSLYA</sequence>
<dbReference type="Pfam" id="PF00413">
    <property type="entry name" value="Peptidase_M10"/>
    <property type="match status" value="1"/>
</dbReference>
<dbReference type="InterPro" id="IPR001818">
    <property type="entry name" value="Pept_M10_metallopeptidase"/>
</dbReference>
<keyword evidence="7" id="KW-0677">Repeat</keyword>
<name>A0A7X4GZM1_9BURK</name>
<dbReference type="GO" id="GO:0005509">
    <property type="term" value="F:calcium ion binding"/>
    <property type="evidence" value="ECO:0007669"/>
    <property type="project" value="InterPro"/>
</dbReference>
<evidence type="ECO:0000256" key="4">
    <source>
        <dbReference type="ARBA" id="ARBA00022525"/>
    </source>
</evidence>
<gene>
    <name evidence="11" type="ORF">GTP56_06915</name>
</gene>
<keyword evidence="9" id="KW-0862">Zinc</keyword>
<comment type="caution">
    <text evidence="11">The sequence shown here is derived from an EMBL/GenBank/DDBJ whole genome shotgun (WGS) entry which is preliminary data.</text>
</comment>
<dbReference type="InterPro" id="IPR013858">
    <property type="entry name" value="Peptidase_M10B_C"/>
</dbReference>